<keyword evidence="7" id="KW-1185">Reference proteome</keyword>
<evidence type="ECO:0000313" key="6">
    <source>
        <dbReference type="EMBL" id="MFC3103616.1"/>
    </source>
</evidence>
<dbReference type="EMBL" id="JBHRSS010000003">
    <property type="protein sequence ID" value="MFC3103616.1"/>
    <property type="molecule type" value="Genomic_DNA"/>
</dbReference>
<feature type="domain" description="HTH gntR-type" evidence="5">
    <location>
        <begin position="13"/>
        <end position="80"/>
    </location>
</feature>
<dbReference type="InterPro" id="IPR036388">
    <property type="entry name" value="WH-like_DNA-bd_sf"/>
</dbReference>
<dbReference type="Gene3D" id="1.10.10.10">
    <property type="entry name" value="Winged helix-like DNA-binding domain superfamily/Winged helix DNA-binding domain"/>
    <property type="match status" value="1"/>
</dbReference>
<keyword evidence="4" id="KW-0175">Coiled coil</keyword>
<evidence type="ECO:0000256" key="3">
    <source>
        <dbReference type="ARBA" id="ARBA00023163"/>
    </source>
</evidence>
<name>A0ABV7ENY2_9GAMM</name>
<keyword evidence="2" id="KW-0238">DNA-binding</keyword>
<gene>
    <name evidence="6" type="ORF">ACFOSU_06905</name>
</gene>
<evidence type="ECO:0000313" key="7">
    <source>
        <dbReference type="Proteomes" id="UP001595462"/>
    </source>
</evidence>
<comment type="caution">
    <text evidence="6">The sequence shown here is derived from an EMBL/GenBank/DDBJ whole genome shotgun (WGS) entry which is preliminary data.</text>
</comment>
<dbReference type="Gene3D" id="1.20.120.530">
    <property type="entry name" value="GntR ligand-binding domain-like"/>
    <property type="match status" value="1"/>
</dbReference>
<dbReference type="SMART" id="SM00895">
    <property type="entry name" value="FCD"/>
    <property type="match status" value="1"/>
</dbReference>
<dbReference type="RefSeq" id="WP_380687811.1">
    <property type="nucleotide sequence ID" value="NZ_JBHRSS010000003.1"/>
</dbReference>
<evidence type="ECO:0000259" key="5">
    <source>
        <dbReference type="PROSITE" id="PS50949"/>
    </source>
</evidence>
<accession>A0ABV7ENY2</accession>
<feature type="coiled-coil region" evidence="4">
    <location>
        <begin position="91"/>
        <end position="128"/>
    </location>
</feature>
<evidence type="ECO:0000256" key="1">
    <source>
        <dbReference type="ARBA" id="ARBA00023015"/>
    </source>
</evidence>
<dbReference type="SUPFAM" id="SSF48008">
    <property type="entry name" value="GntR ligand-binding domain-like"/>
    <property type="match status" value="1"/>
</dbReference>
<dbReference type="Pfam" id="PF00392">
    <property type="entry name" value="GntR"/>
    <property type="match status" value="1"/>
</dbReference>
<dbReference type="PANTHER" id="PTHR43537">
    <property type="entry name" value="TRANSCRIPTIONAL REGULATOR, GNTR FAMILY"/>
    <property type="match status" value="1"/>
</dbReference>
<dbReference type="PANTHER" id="PTHR43537:SF5">
    <property type="entry name" value="UXU OPERON TRANSCRIPTIONAL REGULATOR"/>
    <property type="match status" value="1"/>
</dbReference>
<keyword evidence="3" id="KW-0804">Transcription</keyword>
<reference evidence="7" key="1">
    <citation type="journal article" date="2019" name="Int. J. Syst. Evol. Microbiol.">
        <title>The Global Catalogue of Microorganisms (GCM) 10K type strain sequencing project: providing services to taxonomists for standard genome sequencing and annotation.</title>
        <authorList>
            <consortium name="The Broad Institute Genomics Platform"/>
            <consortium name="The Broad Institute Genome Sequencing Center for Infectious Disease"/>
            <person name="Wu L."/>
            <person name="Ma J."/>
        </authorList>
    </citation>
    <scope>NUCLEOTIDE SEQUENCE [LARGE SCALE GENOMIC DNA]</scope>
    <source>
        <strain evidence="7">KCTC 52640</strain>
    </source>
</reference>
<protein>
    <submittedName>
        <fullName evidence="6">GntR family transcriptional regulator</fullName>
    </submittedName>
</protein>
<proteinExistence type="predicted"/>
<dbReference type="Pfam" id="PF07729">
    <property type="entry name" value="FCD"/>
    <property type="match status" value="1"/>
</dbReference>
<evidence type="ECO:0000256" key="2">
    <source>
        <dbReference type="ARBA" id="ARBA00023125"/>
    </source>
</evidence>
<organism evidence="6 7">
    <name type="scientific">Salinisphaera aquimarina</name>
    <dbReference type="NCBI Taxonomy" id="2094031"/>
    <lineage>
        <taxon>Bacteria</taxon>
        <taxon>Pseudomonadati</taxon>
        <taxon>Pseudomonadota</taxon>
        <taxon>Gammaproteobacteria</taxon>
        <taxon>Salinisphaerales</taxon>
        <taxon>Salinisphaeraceae</taxon>
        <taxon>Salinisphaera</taxon>
    </lineage>
</organism>
<sequence>MSSKSSFGPVRRRSIEDEVYMRMREAILTGEIEGGERLVHEDLASRFGTSRIPVRDALKRLVFDGLVDADDRGVCHVSHFGLEDVEEIYALREMLEAHAVAKATLQLTEEELAELERLQGEIEQAAASDDKEAYVELNQTFHRELYDSANQPRLVRLIYGLWQGLPPLTPMAIDDRLVQAAHEHRAILQALRARDGKAAAEAMREHIATAGRALHDYVASKEGRIR</sequence>
<dbReference type="InterPro" id="IPR008920">
    <property type="entry name" value="TF_FadR/GntR_C"/>
</dbReference>
<dbReference type="InterPro" id="IPR000524">
    <property type="entry name" value="Tscrpt_reg_HTH_GntR"/>
</dbReference>
<dbReference type="InterPro" id="IPR036390">
    <property type="entry name" value="WH_DNA-bd_sf"/>
</dbReference>
<dbReference type="SMART" id="SM00345">
    <property type="entry name" value="HTH_GNTR"/>
    <property type="match status" value="1"/>
</dbReference>
<keyword evidence="1" id="KW-0805">Transcription regulation</keyword>
<dbReference type="Proteomes" id="UP001595462">
    <property type="component" value="Unassembled WGS sequence"/>
</dbReference>
<dbReference type="SUPFAM" id="SSF46785">
    <property type="entry name" value="Winged helix' DNA-binding domain"/>
    <property type="match status" value="1"/>
</dbReference>
<dbReference type="InterPro" id="IPR011711">
    <property type="entry name" value="GntR_C"/>
</dbReference>
<evidence type="ECO:0000256" key="4">
    <source>
        <dbReference type="SAM" id="Coils"/>
    </source>
</evidence>
<dbReference type="PROSITE" id="PS50949">
    <property type="entry name" value="HTH_GNTR"/>
    <property type="match status" value="1"/>
</dbReference>